<accession>A0A1M4ELX5</accession>
<organism evidence="1">
    <name type="scientific">Nonomuraea gerenzanensis</name>
    <dbReference type="NCBI Taxonomy" id="93944"/>
    <lineage>
        <taxon>Bacteria</taxon>
        <taxon>Bacillati</taxon>
        <taxon>Actinomycetota</taxon>
        <taxon>Actinomycetes</taxon>
        <taxon>Streptosporangiales</taxon>
        <taxon>Streptosporangiaceae</taxon>
        <taxon>Nonomuraea</taxon>
    </lineage>
</organism>
<sequence>MPSRGPSVRRMYRGASCKSMRKISFVRDTYFGIESAAKHLSGDRLRAR</sequence>
<gene>
    <name evidence="1" type="ORF">BN4615_P9363</name>
</gene>
<name>A0A1M4ELX5_9ACTN</name>
<proteinExistence type="predicted"/>
<reference evidence="1" key="1">
    <citation type="submission" date="2016-04" db="EMBL/GenBank/DDBJ databases">
        <authorList>
            <person name="Evans L.H."/>
            <person name="Alamgir A."/>
            <person name="Owens N."/>
            <person name="Weber N.D."/>
            <person name="Virtaneva K."/>
            <person name="Barbian K."/>
            <person name="Babar A."/>
            <person name="Rosenke K."/>
        </authorList>
    </citation>
    <scope>NUCLEOTIDE SEQUENCE</scope>
    <source>
        <strain evidence="1">Nono1</strain>
    </source>
</reference>
<dbReference type="AlphaFoldDB" id="A0A1M4ELX5"/>
<protein>
    <submittedName>
        <fullName evidence="1">Uncharacterized protein</fullName>
    </submittedName>
</protein>
<dbReference type="EMBL" id="LT559118">
    <property type="protein sequence ID" value="SBO99847.1"/>
    <property type="molecule type" value="Genomic_DNA"/>
</dbReference>
<evidence type="ECO:0000313" key="1">
    <source>
        <dbReference type="EMBL" id="SBO99847.1"/>
    </source>
</evidence>